<dbReference type="SUPFAM" id="SSF48403">
    <property type="entry name" value="Ankyrin repeat"/>
    <property type="match status" value="4"/>
</dbReference>
<dbReference type="InterPro" id="IPR002110">
    <property type="entry name" value="Ankyrin_rpt"/>
</dbReference>
<organism evidence="2 3">
    <name type="scientific">Giardia muris</name>
    <dbReference type="NCBI Taxonomy" id="5742"/>
    <lineage>
        <taxon>Eukaryota</taxon>
        <taxon>Metamonada</taxon>
        <taxon>Diplomonadida</taxon>
        <taxon>Hexamitidae</taxon>
        <taxon>Giardiinae</taxon>
        <taxon>Giardia</taxon>
    </lineage>
</organism>
<protein>
    <submittedName>
        <fullName evidence="2">Ankyrin repeat protein 1</fullName>
    </submittedName>
</protein>
<dbReference type="VEuPathDB" id="GiardiaDB:GMRT_12188"/>
<dbReference type="SUPFAM" id="SSF56112">
    <property type="entry name" value="Protein kinase-like (PK-like)"/>
    <property type="match status" value="1"/>
</dbReference>
<dbReference type="Proteomes" id="UP000315496">
    <property type="component" value="Chromosome 3"/>
</dbReference>
<keyword evidence="1" id="KW-0040">ANK repeat</keyword>
<dbReference type="PANTHER" id="PTHR24120">
    <property type="entry name" value="GH07239P"/>
    <property type="match status" value="1"/>
</dbReference>
<proteinExistence type="predicted"/>
<name>A0A4Z1SPR3_GIAMU</name>
<gene>
    <name evidence="2" type="ORF">GMRT_12188</name>
</gene>
<dbReference type="PROSITE" id="PS50088">
    <property type="entry name" value="ANK_REPEAT"/>
    <property type="match status" value="2"/>
</dbReference>
<dbReference type="PANTHER" id="PTHR24120:SF4">
    <property type="entry name" value="GH07239P"/>
    <property type="match status" value="1"/>
</dbReference>
<comment type="caution">
    <text evidence="2">The sequence shown here is derived from an EMBL/GenBank/DDBJ whole genome shotgun (WGS) entry which is preliminary data.</text>
</comment>
<keyword evidence="3" id="KW-1185">Reference proteome</keyword>
<sequence length="1491" mass="162483">MSDSPSKAPTYEQLALLDILRGDTICQNLYIRRVIQDSNALPVLLSDYDDHCTMSYILAHTPDRLTEPLLFEIAHAALLALAELQSHGLHLIDLSNNNIVLSDTGVLLANWEGLLAVGDYGCNAARALGQVLRDASALLPTAAQDYRFEKLVDSLVEFSDSSSFATLIDFIEADVSSKKETFEPSKADFLRAAEHGDANTLRVMLTRISPGTVDASGNTALMLAAQRFHLDAVRILAPLEMGLVNKLTGNTALHFAAQGFLCQHETAVAEFVLSQFVRLLGERELSVSNRAGETPLSLAITLGLPTTLIELMLEVAPKELFMPKYDTLPEAVQAGDLVSVYQLLSTAGIRDLDGQTALMYAIATKNIACVRLLQCEKNLCTEAGVTPWQLAYDCGLLDCLPYLALTPELDLHGNTQLHRAVLSQDLEQCRASLSLARLKNNDGYTALMLAAAAELEDIVCLLRVYEAGEHGPDGFTALQQCCVRHHDGPALLLSSFEVDVFSTDGRSAAEIAFSAGNLELARQLLLPTHKRPTCIDSSGRTALIRASQANDAFGVFCTLDQAGAVDEESFTALMHACVHDYRNVIALLLPLEATIETVVNGQVTDALDIAVAHAHYETAALIVPYLSESIDLEEDLTPLMCAARAGRIGRVWRQKDYLSIQDSRGWTALMHAISQRHSKCVDLLLPERTLVAHDGTTAWILAYQTGQTELLGAVAPSPCIDDATGDTTLHSLIYKEAARYADLLAIHTPEDALTAFVDTLELHQYLPCLYQTGIQNSQGLTSLMLAAQLGVPYVPDLLLQLEAEFITGENCATTFAVSAGNISLLKQVWVRETDALETLGHSILIIAAIINDVPLALEHIDEAGRRAGNGNTALMYASLYGHETIGRLLLHAETGLRSTDGYLATDFAMKGDQMGLFRILLRHEFQHYPNGLAAMAILAAHDSEEQDTILPLICALLAGSEEDQRTIVFRDGLESCVEEATLRCSGAEATLQQSLVEPILLDDQRNTPLHIAASRDDLEETRHYLHLVRERNMDGRTALMLAVLGQSRTVLPILMESEAGMEDNEGNTATDLALLNEDYSIAKLLLRQELPYLSKKGFTPLMAAVLENDIEAVRTNIRHCEAVYRGRETALTLALKMRALHLVDTLRVEARIPVQDRLPWSLARDFDMPQILPLLRPPIEKIDGYTELQLAVRNNDFSTAEERLYQAGEHDRSGRTALLTAVELGVADFVRLLAPHEAQFRLTGQWSHGSWLFDSPSPLLVAAALGRLDICTILLPQTPIEAYTDRNGFTPLMIAADAGNKELLALFVDSSMLGCADRTGTTALMWAAKHGHGSCVRLLLREAGRINSDQDCALKFAMDARCTEAVALLAQREKSLVPMETITEVVDQDIASLLASTPGSVTGTLRESVGIKRSRVRSAGAHFGTMFTSARVVSSNKLLSSSGENTLAATAIRRTRASSSGLNPFRTPTASSYALRSPAQSSVIETLRISQ</sequence>
<dbReference type="SMART" id="SM00248">
    <property type="entry name" value="ANK"/>
    <property type="match status" value="21"/>
</dbReference>
<evidence type="ECO:0000256" key="1">
    <source>
        <dbReference type="PROSITE-ProRule" id="PRU00023"/>
    </source>
</evidence>
<evidence type="ECO:0000313" key="2">
    <source>
        <dbReference type="EMBL" id="TNJ27796.1"/>
    </source>
</evidence>
<dbReference type="Gene3D" id="1.25.40.20">
    <property type="entry name" value="Ankyrin repeat-containing domain"/>
    <property type="match status" value="8"/>
</dbReference>
<feature type="repeat" description="ANK" evidence="1">
    <location>
        <begin position="1319"/>
        <end position="1351"/>
    </location>
</feature>
<accession>A0A4Z1SPR3</accession>
<dbReference type="Pfam" id="PF12796">
    <property type="entry name" value="Ank_2"/>
    <property type="match status" value="7"/>
</dbReference>
<dbReference type="OrthoDB" id="194358at2759"/>
<dbReference type="PROSITE" id="PS50297">
    <property type="entry name" value="ANK_REP_REGION"/>
    <property type="match status" value="1"/>
</dbReference>
<evidence type="ECO:0000313" key="3">
    <source>
        <dbReference type="Proteomes" id="UP000315496"/>
    </source>
</evidence>
<dbReference type="InterPro" id="IPR011009">
    <property type="entry name" value="Kinase-like_dom_sf"/>
</dbReference>
<reference evidence="2 3" key="1">
    <citation type="submission" date="2019-05" db="EMBL/GenBank/DDBJ databases">
        <title>The compact genome of Giardia muris reveals important steps in the evolution of intestinal protozoan parasites.</title>
        <authorList>
            <person name="Xu F."/>
            <person name="Jimenez-Gonzalez A."/>
            <person name="Einarsson E."/>
            <person name="Astvaldsson A."/>
            <person name="Peirasmaki D."/>
            <person name="Eckmann L."/>
            <person name="Andersson J.O."/>
            <person name="Svard S.G."/>
            <person name="Jerlstrom-Hultqvist J."/>
        </authorList>
    </citation>
    <scope>NUCLEOTIDE SEQUENCE [LARGE SCALE GENOMIC DNA]</scope>
    <source>
        <strain evidence="2 3">Roberts-Thomson</strain>
    </source>
</reference>
<feature type="repeat" description="ANK" evidence="1">
    <location>
        <begin position="869"/>
        <end position="901"/>
    </location>
</feature>
<dbReference type="InterPro" id="IPR036770">
    <property type="entry name" value="Ankyrin_rpt-contain_sf"/>
</dbReference>
<dbReference type="EMBL" id="VDLU01000003">
    <property type="protein sequence ID" value="TNJ27796.1"/>
    <property type="molecule type" value="Genomic_DNA"/>
</dbReference>